<reference evidence="1" key="1">
    <citation type="journal article" date="2021" name="Proc. Natl. Acad. Sci. U.S.A.">
        <title>A Catalog of Tens of Thousands of Viruses from Human Metagenomes Reveals Hidden Associations with Chronic Diseases.</title>
        <authorList>
            <person name="Tisza M.J."/>
            <person name="Buck C.B."/>
        </authorList>
    </citation>
    <scope>NUCLEOTIDE SEQUENCE</scope>
    <source>
        <strain evidence="1">CtfR912</strain>
    </source>
</reference>
<accession>A0A8S5QBM0</accession>
<sequence>MLIYIVNITLNKGILEKQRKVIWITFRLLIFSSLFYSKKGVIRWQETLKVLRLNYKVMSNH</sequence>
<dbReference type="EMBL" id="BK015614">
    <property type="protein sequence ID" value="DAE15924.1"/>
    <property type="molecule type" value="Genomic_DNA"/>
</dbReference>
<protein>
    <submittedName>
        <fullName evidence="1">Uncharacterized protein</fullName>
    </submittedName>
</protein>
<name>A0A8S5QBM0_9CAUD</name>
<proteinExistence type="predicted"/>
<evidence type="ECO:0000313" key="1">
    <source>
        <dbReference type="EMBL" id="DAE15924.1"/>
    </source>
</evidence>
<organism evidence="1">
    <name type="scientific">Siphoviridae sp. ctfR912</name>
    <dbReference type="NCBI Taxonomy" id="2825596"/>
    <lineage>
        <taxon>Viruses</taxon>
        <taxon>Duplodnaviria</taxon>
        <taxon>Heunggongvirae</taxon>
        <taxon>Uroviricota</taxon>
        <taxon>Caudoviricetes</taxon>
    </lineage>
</organism>